<evidence type="ECO:0000256" key="11">
    <source>
        <dbReference type="ARBA" id="ARBA00024006"/>
    </source>
</evidence>
<evidence type="ECO:0000256" key="13">
    <source>
        <dbReference type="ARBA" id="ARBA00047659"/>
    </source>
</evidence>
<evidence type="ECO:0000256" key="4">
    <source>
        <dbReference type="ARBA" id="ARBA00014657"/>
    </source>
</evidence>
<dbReference type="NCBIfam" id="TIGR03150">
    <property type="entry name" value="fabF"/>
    <property type="match status" value="1"/>
</dbReference>
<dbReference type="SMART" id="SM00825">
    <property type="entry name" value="PKS_KS"/>
    <property type="match status" value="1"/>
</dbReference>
<dbReference type="SUPFAM" id="SSF53901">
    <property type="entry name" value="Thiolase-like"/>
    <property type="match status" value="2"/>
</dbReference>
<dbReference type="PANTHER" id="PTHR11712:SF336">
    <property type="entry name" value="3-OXOACYL-[ACYL-CARRIER-PROTEIN] SYNTHASE, MITOCHONDRIAL"/>
    <property type="match status" value="1"/>
</dbReference>
<accession>A0ABP5Y571</accession>
<keyword evidence="7" id="KW-0276">Fatty acid metabolism</keyword>
<evidence type="ECO:0000259" key="16">
    <source>
        <dbReference type="PROSITE" id="PS52004"/>
    </source>
</evidence>
<dbReference type="RefSeq" id="WP_086806215.1">
    <property type="nucleotide sequence ID" value="NZ_BAAATL010000007.1"/>
</dbReference>
<evidence type="ECO:0000256" key="8">
    <source>
        <dbReference type="ARBA" id="ARBA00023098"/>
    </source>
</evidence>
<dbReference type="PANTHER" id="PTHR11712">
    <property type="entry name" value="POLYKETIDE SYNTHASE-RELATED"/>
    <property type="match status" value="1"/>
</dbReference>
<keyword evidence="9 14" id="KW-0275">Fatty acid biosynthesis</keyword>
<comment type="function">
    <text evidence="11 14">Involved in the type II fatty acid elongation cycle. Catalyzes the elongation of a wide range of acyl-ACP by the addition of two carbons from malonyl-ACP to an acyl acceptor. Can efficiently catalyze the conversion of palmitoleoyl-ACP (cis-hexadec-9-enoyl-ACP) to cis-vaccenoyl-ACP (cis-octadec-11-enoyl-ACP), an essential step in the thermal regulation of fatty acid composition.</text>
</comment>
<evidence type="ECO:0000256" key="9">
    <source>
        <dbReference type="ARBA" id="ARBA00023160"/>
    </source>
</evidence>
<dbReference type="PROSITE" id="PS52004">
    <property type="entry name" value="KS3_2"/>
    <property type="match status" value="1"/>
</dbReference>
<dbReference type="EMBL" id="BAAATL010000007">
    <property type="protein sequence ID" value="GAA2475274.1"/>
    <property type="molecule type" value="Genomic_DNA"/>
</dbReference>
<dbReference type="Pfam" id="PF02801">
    <property type="entry name" value="Ketoacyl-synt_C"/>
    <property type="match status" value="1"/>
</dbReference>
<dbReference type="Gene3D" id="3.40.47.10">
    <property type="match status" value="1"/>
</dbReference>
<evidence type="ECO:0000256" key="12">
    <source>
        <dbReference type="ARBA" id="ARBA00047318"/>
    </source>
</evidence>
<organism evidence="17 18">
    <name type="scientific">Streptomyces graminearus</name>
    <dbReference type="NCBI Taxonomy" id="284030"/>
    <lineage>
        <taxon>Bacteria</taxon>
        <taxon>Bacillati</taxon>
        <taxon>Actinomycetota</taxon>
        <taxon>Actinomycetes</taxon>
        <taxon>Kitasatosporales</taxon>
        <taxon>Streptomycetaceae</taxon>
        <taxon>Streptomyces</taxon>
    </lineage>
</organism>
<evidence type="ECO:0000313" key="17">
    <source>
        <dbReference type="EMBL" id="GAA2475274.1"/>
    </source>
</evidence>
<dbReference type="InterPro" id="IPR014031">
    <property type="entry name" value="Ketoacyl_synth_C"/>
</dbReference>
<evidence type="ECO:0000256" key="3">
    <source>
        <dbReference type="ARBA" id="ARBA00012356"/>
    </source>
</evidence>
<evidence type="ECO:0000256" key="14">
    <source>
        <dbReference type="PIRNR" id="PIRNR000447"/>
    </source>
</evidence>
<dbReference type="EC" id="2.3.1.179" evidence="3 14"/>
<dbReference type="InterPro" id="IPR017568">
    <property type="entry name" value="3-oxoacyl-ACP_synth-2"/>
</dbReference>
<keyword evidence="8" id="KW-0443">Lipid metabolism</keyword>
<sequence>MSPTNRTVVVTGIGATTPLGGDVASFWEALVAGKSGVRLLEEEWAADLPVRIAARIAVEPGEIIPRPQARKLDRSAQFALIAAREAWQDAGFTARAGAVTSDADASGTSVNPDRLGTVIASGIGGVTTLLDQYDVLKEKGVRRVSPHTVPMLMPNSPAANVGIDLGARAGVHTPVSACASGAEAIGYAIEMIRTGRADVVIAGGTEAAIHPLPIAAFGNMMAMSKNNDDPSGASRPFDTGRDGFVLGEGAGVVILESEEHAKARGARIYVEAVGQGISADSHHITQPEPSGNGIAHALQNLLDSTDLKPAEVVHVNAHATSTPQGDVAEIKALWKVFGDDVEHMAISGTKSMTGHLLGGAGGIETVASILALVNRTAPPTINVKDLDPEVNADVVVGEARQLPEGRIAALNDSFGFGGHNVVLAFRTI</sequence>
<keyword evidence="10 14" id="KW-0012">Acyltransferase</keyword>
<keyword evidence="5 14" id="KW-0444">Lipid biosynthesis</keyword>
<dbReference type="Pfam" id="PF00109">
    <property type="entry name" value="ketoacyl-synt"/>
    <property type="match status" value="1"/>
</dbReference>
<evidence type="ECO:0000313" key="18">
    <source>
        <dbReference type="Proteomes" id="UP001501721"/>
    </source>
</evidence>
<evidence type="ECO:0000256" key="7">
    <source>
        <dbReference type="ARBA" id="ARBA00022832"/>
    </source>
</evidence>
<evidence type="ECO:0000256" key="15">
    <source>
        <dbReference type="RuleBase" id="RU003694"/>
    </source>
</evidence>
<evidence type="ECO:0000256" key="6">
    <source>
        <dbReference type="ARBA" id="ARBA00022679"/>
    </source>
</evidence>
<dbReference type="NCBIfam" id="NF005589">
    <property type="entry name" value="PRK07314.1"/>
    <property type="match status" value="1"/>
</dbReference>
<dbReference type="InterPro" id="IPR000794">
    <property type="entry name" value="Beta-ketoacyl_synthase"/>
</dbReference>
<comment type="catalytic activity">
    <reaction evidence="12 14">
        <text>(9Z)-hexadecenoyl-[ACP] + malonyl-[ACP] + H(+) = 3-oxo-(11Z)-octadecenoyl-[ACP] + holo-[ACP] + CO2</text>
        <dbReference type="Rhea" id="RHEA:55040"/>
        <dbReference type="Rhea" id="RHEA-COMP:9623"/>
        <dbReference type="Rhea" id="RHEA-COMP:9685"/>
        <dbReference type="Rhea" id="RHEA-COMP:10800"/>
        <dbReference type="Rhea" id="RHEA-COMP:14074"/>
        <dbReference type="ChEBI" id="CHEBI:15378"/>
        <dbReference type="ChEBI" id="CHEBI:16526"/>
        <dbReference type="ChEBI" id="CHEBI:64479"/>
        <dbReference type="ChEBI" id="CHEBI:78449"/>
        <dbReference type="ChEBI" id="CHEBI:83989"/>
        <dbReference type="ChEBI" id="CHEBI:138538"/>
        <dbReference type="EC" id="2.3.1.179"/>
    </reaction>
</comment>
<evidence type="ECO:0000256" key="10">
    <source>
        <dbReference type="ARBA" id="ARBA00023315"/>
    </source>
</evidence>
<comment type="caution">
    <text evidence="17">The sequence shown here is derived from an EMBL/GenBank/DDBJ whole genome shotgun (WGS) entry which is preliminary data.</text>
</comment>
<evidence type="ECO:0000256" key="5">
    <source>
        <dbReference type="ARBA" id="ARBA00022516"/>
    </source>
</evidence>
<comment type="pathway">
    <text evidence="1 14">Lipid metabolism; fatty acid biosynthesis.</text>
</comment>
<comment type="similarity">
    <text evidence="2 14 15">Belongs to the thiolase-like superfamily. Beta-ketoacyl-ACP synthases family.</text>
</comment>
<proteinExistence type="inferred from homology"/>
<protein>
    <recommendedName>
        <fullName evidence="4 14">3-oxoacyl-[acyl-carrier-protein] synthase 2</fullName>
        <ecNumber evidence="3 14">2.3.1.179</ecNumber>
    </recommendedName>
</protein>
<keyword evidence="18" id="KW-1185">Reference proteome</keyword>
<gene>
    <name evidence="17" type="ORF">GCM10010422_18350</name>
</gene>
<evidence type="ECO:0000256" key="1">
    <source>
        <dbReference type="ARBA" id="ARBA00005194"/>
    </source>
</evidence>
<dbReference type="Proteomes" id="UP001501721">
    <property type="component" value="Unassembled WGS sequence"/>
</dbReference>
<dbReference type="PIRSF" id="PIRSF000447">
    <property type="entry name" value="KAS_II"/>
    <property type="match status" value="1"/>
</dbReference>
<dbReference type="InterPro" id="IPR016039">
    <property type="entry name" value="Thiolase-like"/>
</dbReference>
<dbReference type="InterPro" id="IPR014030">
    <property type="entry name" value="Ketoacyl_synth_N"/>
</dbReference>
<dbReference type="CDD" id="cd00834">
    <property type="entry name" value="KAS_I_II"/>
    <property type="match status" value="1"/>
</dbReference>
<dbReference type="InterPro" id="IPR020841">
    <property type="entry name" value="PKS_Beta-ketoAc_synthase_dom"/>
</dbReference>
<keyword evidence="6 14" id="KW-0808">Transferase</keyword>
<name>A0ABP5Y571_9ACTN</name>
<feature type="domain" description="Ketosynthase family 3 (KS3)" evidence="16">
    <location>
        <begin position="5"/>
        <end position="427"/>
    </location>
</feature>
<evidence type="ECO:0000256" key="2">
    <source>
        <dbReference type="ARBA" id="ARBA00008467"/>
    </source>
</evidence>
<reference evidence="18" key="1">
    <citation type="journal article" date="2019" name="Int. J. Syst. Evol. Microbiol.">
        <title>The Global Catalogue of Microorganisms (GCM) 10K type strain sequencing project: providing services to taxonomists for standard genome sequencing and annotation.</title>
        <authorList>
            <consortium name="The Broad Institute Genomics Platform"/>
            <consortium name="The Broad Institute Genome Sequencing Center for Infectious Disease"/>
            <person name="Wu L."/>
            <person name="Ma J."/>
        </authorList>
    </citation>
    <scope>NUCLEOTIDE SEQUENCE [LARGE SCALE GENOMIC DNA]</scope>
    <source>
        <strain evidence="18">JCM 6923</strain>
    </source>
</reference>
<comment type="catalytic activity">
    <reaction evidence="13 14">
        <text>a fatty acyl-[ACP] + malonyl-[ACP] + H(+) = a 3-oxoacyl-[ACP] + holo-[ACP] + CO2</text>
        <dbReference type="Rhea" id="RHEA:22836"/>
        <dbReference type="Rhea" id="RHEA-COMP:9623"/>
        <dbReference type="Rhea" id="RHEA-COMP:9685"/>
        <dbReference type="Rhea" id="RHEA-COMP:9916"/>
        <dbReference type="Rhea" id="RHEA-COMP:14125"/>
        <dbReference type="ChEBI" id="CHEBI:15378"/>
        <dbReference type="ChEBI" id="CHEBI:16526"/>
        <dbReference type="ChEBI" id="CHEBI:64479"/>
        <dbReference type="ChEBI" id="CHEBI:78449"/>
        <dbReference type="ChEBI" id="CHEBI:78776"/>
        <dbReference type="ChEBI" id="CHEBI:138651"/>
    </reaction>
</comment>